<accession>A0ABP0YY87</accession>
<dbReference type="InterPro" id="IPR050481">
    <property type="entry name" value="UDP-glycosyltransf_plant"/>
</dbReference>
<evidence type="ECO:0000313" key="3">
    <source>
        <dbReference type="EMBL" id="CAK9325321.1"/>
    </source>
</evidence>
<dbReference type="SUPFAM" id="SSF53756">
    <property type="entry name" value="UDP-Glycosyltransferase/glycogen phosphorylase"/>
    <property type="match status" value="1"/>
</dbReference>
<reference evidence="3 4" key="1">
    <citation type="submission" date="2024-03" db="EMBL/GenBank/DDBJ databases">
        <authorList>
            <person name="Gkanogiannis A."/>
            <person name="Becerra Lopez-Lavalle L."/>
        </authorList>
    </citation>
    <scope>NUCLEOTIDE SEQUENCE [LARGE SCALE GENOMIC DNA]</scope>
</reference>
<dbReference type="EMBL" id="OZ021741">
    <property type="protein sequence ID" value="CAK9325321.1"/>
    <property type="molecule type" value="Genomic_DNA"/>
</dbReference>
<evidence type="ECO:0008006" key="5">
    <source>
        <dbReference type="Google" id="ProtNLM"/>
    </source>
</evidence>
<keyword evidence="2" id="KW-0808">Transferase</keyword>
<comment type="similarity">
    <text evidence="1">Belongs to the UDP-glycosyltransferase family.</text>
</comment>
<dbReference type="Pfam" id="PF00201">
    <property type="entry name" value="UDPGT"/>
    <property type="match status" value="1"/>
</dbReference>
<dbReference type="Gene3D" id="3.40.50.2000">
    <property type="entry name" value="Glycogen Phosphorylase B"/>
    <property type="match status" value="2"/>
</dbReference>
<keyword evidence="4" id="KW-1185">Reference proteome</keyword>
<dbReference type="Proteomes" id="UP001642487">
    <property type="component" value="Chromosome 7"/>
</dbReference>
<name>A0ABP0YY87_9ROSI</name>
<dbReference type="InterPro" id="IPR002213">
    <property type="entry name" value="UDP_glucos_trans"/>
</dbReference>
<dbReference type="PANTHER" id="PTHR48048:SF45">
    <property type="entry name" value="GLYCOSYLTRANSFERASE"/>
    <property type="match status" value="1"/>
</dbReference>
<protein>
    <recommendedName>
        <fullName evidence="5">Glycosyltransferase</fullName>
    </recommendedName>
</protein>
<gene>
    <name evidence="3" type="ORF">CITCOLO1_LOCUS17581</name>
</gene>
<sequence length="467" mass="52067">MKKVELIFIPTPIIGHLTSAVELAHLLVNQHPRLSITIFIIKIPSPTRSTSLIRSLCSSSATDRLRFITLPEQPIPEGTKTTVTLKPLVESQKQNVSDAVANLTSAPDSPRLAGFVVDMFCITMVDVANQFNVPTFVFYTSSASFLALLFHLQELYDGEFNHDMDQLLNSATEFTVPGFKNPIPRKLISTIFIDREATEWVHDLTRRFREASGFLVNTFSELESGPINWFANQNLPPVYAVGPILNLKKRNPQIGESDREEILKWLDEQPPSSVILLCFGSLGTFNESQTKEIADALERSRVRFLWSIRQDPPASVLPEGFVDRTAGIGKVIGWAPQVEILEHPATGGFVSHCGWNSVLESLWNGVAVATWPMYAEQQLNAFEMVVELGLAVEVSLDYSMFVEEEAAAVVTAEEIEAVIRKLMEGSDEIKKAVMVKSEESKKAIMEGGSSFNDLNRFINVIVKYTIY</sequence>
<evidence type="ECO:0000313" key="4">
    <source>
        <dbReference type="Proteomes" id="UP001642487"/>
    </source>
</evidence>
<evidence type="ECO:0000256" key="1">
    <source>
        <dbReference type="ARBA" id="ARBA00009995"/>
    </source>
</evidence>
<dbReference type="CDD" id="cd03784">
    <property type="entry name" value="GT1_Gtf-like"/>
    <property type="match status" value="1"/>
</dbReference>
<evidence type="ECO:0000256" key="2">
    <source>
        <dbReference type="ARBA" id="ARBA00022679"/>
    </source>
</evidence>
<organism evidence="3 4">
    <name type="scientific">Citrullus colocynthis</name>
    <name type="common">colocynth</name>
    <dbReference type="NCBI Taxonomy" id="252529"/>
    <lineage>
        <taxon>Eukaryota</taxon>
        <taxon>Viridiplantae</taxon>
        <taxon>Streptophyta</taxon>
        <taxon>Embryophyta</taxon>
        <taxon>Tracheophyta</taxon>
        <taxon>Spermatophyta</taxon>
        <taxon>Magnoliopsida</taxon>
        <taxon>eudicotyledons</taxon>
        <taxon>Gunneridae</taxon>
        <taxon>Pentapetalae</taxon>
        <taxon>rosids</taxon>
        <taxon>fabids</taxon>
        <taxon>Cucurbitales</taxon>
        <taxon>Cucurbitaceae</taxon>
        <taxon>Benincaseae</taxon>
        <taxon>Citrullus</taxon>
    </lineage>
</organism>
<proteinExistence type="inferred from homology"/>
<dbReference type="PANTHER" id="PTHR48048">
    <property type="entry name" value="GLYCOSYLTRANSFERASE"/>
    <property type="match status" value="1"/>
</dbReference>